<accession>A0ACC1C665</accession>
<name>A0ACC1C665_9ROSI</name>
<protein>
    <submittedName>
        <fullName evidence="1">Uncharacterized protein</fullName>
    </submittedName>
</protein>
<keyword evidence="2" id="KW-1185">Reference proteome</keyword>
<gene>
    <name evidence="1" type="ORF">Patl1_03427</name>
</gene>
<evidence type="ECO:0000313" key="2">
    <source>
        <dbReference type="Proteomes" id="UP001164250"/>
    </source>
</evidence>
<proteinExistence type="predicted"/>
<organism evidence="1 2">
    <name type="scientific">Pistacia atlantica</name>
    <dbReference type="NCBI Taxonomy" id="434234"/>
    <lineage>
        <taxon>Eukaryota</taxon>
        <taxon>Viridiplantae</taxon>
        <taxon>Streptophyta</taxon>
        <taxon>Embryophyta</taxon>
        <taxon>Tracheophyta</taxon>
        <taxon>Spermatophyta</taxon>
        <taxon>Magnoliopsida</taxon>
        <taxon>eudicotyledons</taxon>
        <taxon>Gunneridae</taxon>
        <taxon>Pentapetalae</taxon>
        <taxon>rosids</taxon>
        <taxon>malvids</taxon>
        <taxon>Sapindales</taxon>
        <taxon>Anacardiaceae</taxon>
        <taxon>Pistacia</taxon>
    </lineage>
</organism>
<sequence length="305" mass="35165">MEHPPLSITSLTRASTPTIKRLSSAKLQERRTRGLCFNCNEKFSSGHHCNKLFLIEGIFPSIDEPLDETTIEEEAEEEIPRISFHAILGNVAPQTMRFLGKIGDSVVTILVDSGSTHNFLNSKLATKMGIYPTKAREFSVQVVDGNKMKSEGLCERLPILVQKVQFHVDFYFLSVEGCDAIFGTQWLKNLGPIIWEFNEPWMRFWWEGKTIELRGTKGPSNKIMGDRDLEELLQKGKRDFLLQFNSLKRGLEIKRKSLPLYPNYQQNRHSTHFLKPLWKLAKKEKKLKLLFIDKISLLLRPHGRI</sequence>
<evidence type="ECO:0000313" key="1">
    <source>
        <dbReference type="EMBL" id="KAJ0111203.1"/>
    </source>
</evidence>
<reference evidence="2" key="1">
    <citation type="journal article" date="2023" name="G3 (Bethesda)">
        <title>Genome assembly and association tests identify interacting loci associated with vigor, precocity, and sex in interspecific pistachio rootstocks.</title>
        <authorList>
            <person name="Palmer W."/>
            <person name="Jacygrad E."/>
            <person name="Sagayaradj S."/>
            <person name="Cavanaugh K."/>
            <person name="Han R."/>
            <person name="Bertier L."/>
            <person name="Beede B."/>
            <person name="Kafkas S."/>
            <person name="Golino D."/>
            <person name="Preece J."/>
            <person name="Michelmore R."/>
        </authorList>
    </citation>
    <scope>NUCLEOTIDE SEQUENCE [LARGE SCALE GENOMIC DNA]</scope>
</reference>
<comment type="caution">
    <text evidence="1">The sequence shown here is derived from an EMBL/GenBank/DDBJ whole genome shotgun (WGS) entry which is preliminary data.</text>
</comment>
<dbReference type="EMBL" id="CM047897">
    <property type="protein sequence ID" value="KAJ0111203.1"/>
    <property type="molecule type" value="Genomic_DNA"/>
</dbReference>
<dbReference type="Proteomes" id="UP001164250">
    <property type="component" value="Chromosome 1"/>
</dbReference>